<dbReference type="VEuPathDB" id="VectorBase:AQUA015051"/>
<name>A0A182XTA6_ANOQN</name>
<evidence type="ECO:0000313" key="2">
    <source>
        <dbReference type="Proteomes" id="UP000076407"/>
    </source>
</evidence>
<sequence length="67" mass="7686">MSLPAVSLVTKAQDCLPQSDERCALLHLCHRRRCRRGKIDSTATFPCIYRVCGLPLLTDTRARTRQW</sequence>
<dbReference type="EnsemblMetazoa" id="AQUA015051-RA">
    <property type="protein sequence ID" value="AQUA015051-PA"/>
    <property type="gene ID" value="AQUA015051"/>
</dbReference>
<organism evidence="1 2">
    <name type="scientific">Anopheles quadriannulatus</name>
    <name type="common">Mosquito</name>
    <dbReference type="NCBI Taxonomy" id="34691"/>
    <lineage>
        <taxon>Eukaryota</taxon>
        <taxon>Metazoa</taxon>
        <taxon>Ecdysozoa</taxon>
        <taxon>Arthropoda</taxon>
        <taxon>Hexapoda</taxon>
        <taxon>Insecta</taxon>
        <taxon>Pterygota</taxon>
        <taxon>Neoptera</taxon>
        <taxon>Endopterygota</taxon>
        <taxon>Diptera</taxon>
        <taxon>Nematocera</taxon>
        <taxon>Culicoidea</taxon>
        <taxon>Culicidae</taxon>
        <taxon>Anophelinae</taxon>
        <taxon>Anopheles</taxon>
    </lineage>
</organism>
<dbReference type="AlphaFoldDB" id="A0A182XTA6"/>
<dbReference type="Proteomes" id="UP000076407">
    <property type="component" value="Unassembled WGS sequence"/>
</dbReference>
<keyword evidence="2" id="KW-1185">Reference proteome</keyword>
<proteinExistence type="predicted"/>
<protein>
    <submittedName>
        <fullName evidence="1">Uncharacterized protein</fullName>
    </submittedName>
</protein>
<reference evidence="1" key="1">
    <citation type="submission" date="2020-05" db="UniProtKB">
        <authorList>
            <consortium name="EnsemblMetazoa"/>
        </authorList>
    </citation>
    <scope>IDENTIFICATION</scope>
    <source>
        <strain evidence="1">SANGQUA</strain>
    </source>
</reference>
<accession>A0A182XTA6</accession>
<evidence type="ECO:0000313" key="1">
    <source>
        <dbReference type="EnsemblMetazoa" id="AQUA015051-PA"/>
    </source>
</evidence>